<dbReference type="PANTHER" id="PTHR13847:SF289">
    <property type="entry name" value="GLYCINE OXIDASE"/>
    <property type="match status" value="1"/>
</dbReference>
<evidence type="ECO:0000259" key="2">
    <source>
        <dbReference type="Pfam" id="PF01266"/>
    </source>
</evidence>
<organism evidence="3 4">
    <name type="scientific">Nocardia bovistercoris</name>
    <dbReference type="NCBI Taxonomy" id="2785916"/>
    <lineage>
        <taxon>Bacteria</taxon>
        <taxon>Bacillati</taxon>
        <taxon>Actinomycetota</taxon>
        <taxon>Actinomycetes</taxon>
        <taxon>Mycobacteriales</taxon>
        <taxon>Nocardiaceae</taxon>
        <taxon>Nocardia</taxon>
    </lineage>
</organism>
<dbReference type="EMBL" id="JADMLG010000010">
    <property type="protein sequence ID" value="MBH0779237.1"/>
    <property type="molecule type" value="Genomic_DNA"/>
</dbReference>
<keyword evidence="1" id="KW-0560">Oxidoreductase</keyword>
<evidence type="ECO:0000313" key="3">
    <source>
        <dbReference type="EMBL" id="MBH0779237.1"/>
    </source>
</evidence>
<dbReference type="SUPFAM" id="SSF51905">
    <property type="entry name" value="FAD/NAD(P)-binding domain"/>
    <property type="match status" value="1"/>
</dbReference>
<dbReference type="Pfam" id="PF01266">
    <property type="entry name" value="DAO"/>
    <property type="match status" value="1"/>
</dbReference>
<protein>
    <submittedName>
        <fullName evidence="3">FAD-binding oxidoreductase</fullName>
    </submittedName>
</protein>
<dbReference type="InterPro" id="IPR036188">
    <property type="entry name" value="FAD/NAD-bd_sf"/>
</dbReference>
<evidence type="ECO:0000256" key="1">
    <source>
        <dbReference type="ARBA" id="ARBA00023002"/>
    </source>
</evidence>
<proteinExistence type="predicted"/>
<dbReference type="GO" id="GO:0005737">
    <property type="term" value="C:cytoplasm"/>
    <property type="evidence" value="ECO:0007669"/>
    <property type="project" value="TreeGrafter"/>
</dbReference>
<feature type="domain" description="FAD dependent oxidoreductase" evidence="2">
    <location>
        <begin position="5"/>
        <end position="347"/>
    </location>
</feature>
<gene>
    <name evidence="3" type="ORF">IT779_23495</name>
</gene>
<dbReference type="RefSeq" id="WP_196151555.1">
    <property type="nucleotide sequence ID" value="NZ_JADMLG010000010.1"/>
</dbReference>
<dbReference type="GO" id="GO:0016491">
    <property type="term" value="F:oxidoreductase activity"/>
    <property type="evidence" value="ECO:0007669"/>
    <property type="project" value="UniProtKB-KW"/>
</dbReference>
<evidence type="ECO:0000313" key="4">
    <source>
        <dbReference type="Proteomes" id="UP000655751"/>
    </source>
</evidence>
<dbReference type="AlphaFoldDB" id="A0A931IFQ8"/>
<dbReference type="PANTHER" id="PTHR13847">
    <property type="entry name" value="SARCOSINE DEHYDROGENASE-RELATED"/>
    <property type="match status" value="1"/>
</dbReference>
<sequence length="366" mass="38559">MVSQVVVIGAGVYGAAVAAELSRRGAGVTIVDSGAPASGTSRATFSWINSCGKQPRAYHDLNVAGMAAHRRLAARITGADWYHGGGNLEWADGEVERAALRRKVEAVRETGYEAQWLTRAHVLRLEPEIRSAALPDGDIAYFPAEGWLEPVRLIGHLLSVAGAHRVWHDAVTGFDMSDGLVRAVRLASGRLLRADAVVNCAGPRAADIAGFAGLELPMRNTPGVLVYTTPVPVSVSRVIHAPRVHLRPDGGGRLLLHTHDLDHAARLAGEGEFTVDGHAAEELIAAAAALYPGIAAASVESVRVGVRPIPGDGLPVLGRARAVPNFHFAVSHSGATLALVAGALVAAEALGVDRDEELADFRFERF</sequence>
<keyword evidence="4" id="KW-1185">Reference proteome</keyword>
<accession>A0A931IFQ8</accession>
<name>A0A931IFQ8_9NOCA</name>
<dbReference type="Gene3D" id="3.50.50.60">
    <property type="entry name" value="FAD/NAD(P)-binding domain"/>
    <property type="match status" value="1"/>
</dbReference>
<dbReference type="Proteomes" id="UP000655751">
    <property type="component" value="Unassembled WGS sequence"/>
</dbReference>
<dbReference type="Gene3D" id="3.30.9.10">
    <property type="entry name" value="D-Amino Acid Oxidase, subunit A, domain 2"/>
    <property type="match status" value="1"/>
</dbReference>
<reference evidence="3" key="1">
    <citation type="submission" date="2020-11" db="EMBL/GenBank/DDBJ databases">
        <title>Nocardia NEAU-351.nov., a novel actinomycete isolated from the cow dung.</title>
        <authorList>
            <person name="Zhang X."/>
        </authorList>
    </citation>
    <scope>NUCLEOTIDE SEQUENCE</scope>
    <source>
        <strain evidence="3">NEAU-351</strain>
    </source>
</reference>
<comment type="caution">
    <text evidence="3">The sequence shown here is derived from an EMBL/GenBank/DDBJ whole genome shotgun (WGS) entry which is preliminary data.</text>
</comment>
<dbReference type="InterPro" id="IPR006076">
    <property type="entry name" value="FAD-dep_OxRdtase"/>
</dbReference>